<evidence type="ECO:0000313" key="3">
    <source>
        <dbReference type="Proteomes" id="UP000006038"/>
    </source>
</evidence>
<sequence length="394" mass="44204">MKFDREVDGASFTIAEEVEPEVAPNRASSSRGRHHFLEQVEGDHAVEPCENHTVHLCPVGLIKTRNVGEDVVRQGIFAENHEEEAAPPCVVVGGEVKRDRQKGLHVEDGNGLAMQSSDGVVVERRGRRHKYIGRMDGRMPAGVYNGSNHHKKESYQSVILQGKLSSNLPVGRSELAEKMTRVLLTAAGEDDGPLLVMPIIGGPGIGKTRLAHALFNDAMVREKFPLRRWENVSESLDLSKMRMPNMWFSSTKFHNLIEEFIQKSLHGQKGKYLIVLDDVWNANESRDWPEWDTLMRVLPPNGAVILTTRTLALVSRTAAIVPRTMPYFLQPLEQEHALQFVDQRMKRCRCDSSSELFNIGMKIASKCDGIPLLFQSAGAILCRTAQTAFWQKFL</sequence>
<proteinExistence type="predicted"/>
<evidence type="ECO:0000259" key="1">
    <source>
        <dbReference type="Pfam" id="PF00931"/>
    </source>
</evidence>
<evidence type="ECO:0000313" key="2">
    <source>
        <dbReference type="EnsemblPlants" id="OB11G25680.1"/>
    </source>
</evidence>
<dbReference type="InterPro" id="IPR002182">
    <property type="entry name" value="NB-ARC"/>
</dbReference>
<dbReference type="PANTHER" id="PTHR36766:SF55">
    <property type="entry name" value="OS11G0492900 PROTEIN"/>
    <property type="match status" value="1"/>
</dbReference>
<dbReference type="AlphaFoldDB" id="J3N9T2"/>
<dbReference type="EnsemblPlants" id="OB11G25680.1">
    <property type="protein sequence ID" value="OB11G25680.1"/>
    <property type="gene ID" value="OB11G25680"/>
</dbReference>
<feature type="domain" description="NB-ARC" evidence="1">
    <location>
        <begin position="190"/>
        <end position="343"/>
    </location>
</feature>
<name>J3N9T2_ORYBR</name>
<reference evidence="2" key="1">
    <citation type="journal article" date="2013" name="Nat. Commun.">
        <title>Whole-genome sequencing of Oryza brachyantha reveals mechanisms underlying Oryza genome evolution.</title>
        <authorList>
            <person name="Chen J."/>
            <person name="Huang Q."/>
            <person name="Gao D."/>
            <person name="Wang J."/>
            <person name="Lang Y."/>
            <person name="Liu T."/>
            <person name="Li B."/>
            <person name="Bai Z."/>
            <person name="Luis Goicoechea J."/>
            <person name="Liang C."/>
            <person name="Chen C."/>
            <person name="Zhang W."/>
            <person name="Sun S."/>
            <person name="Liao Y."/>
            <person name="Zhang X."/>
            <person name="Yang L."/>
            <person name="Song C."/>
            <person name="Wang M."/>
            <person name="Shi J."/>
            <person name="Liu G."/>
            <person name="Liu J."/>
            <person name="Zhou H."/>
            <person name="Zhou W."/>
            <person name="Yu Q."/>
            <person name="An N."/>
            <person name="Chen Y."/>
            <person name="Cai Q."/>
            <person name="Wang B."/>
            <person name="Liu B."/>
            <person name="Min J."/>
            <person name="Huang Y."/>
            <person name="Wu H."/>
            <person name="Li Z."/>
            <person name="Zhang Y."/>
            <person name="Yin Y."/>
            <person name="Song W."/>
            <person name="Jiang J."/>
            <person name="Jackson S.A."/>
            <person name="Wing R.A."/>
            <person name="Wang J."/>
            <person name="Chen M."/>
        </authorList>
    </citation>
    <scope>NUCLEOTIDE SEQUENCE [LARGE SCALE GENOMIC DNA]</scope>
    <source>
        <strain evidence="2">cv. IRGC 101232</strain>
    </source>
</reference>
<dbReference type="HOGENOM" id="CLU_700910_0_0_1"/>
<keyword evidence="3" id="KW-1185">Reference proteome</keyword>
<dbReference type="Proteomes" id="UP000006038">
    <property type="component" value="Chromosome 11"/>
</dbReference>
<dbReference type="eggNOG" id="KOG4658">
    <property type="taxonomic scope" value="Eukaryota"/>
</dbReference>
<dbReference type="Gene3D" id="3.40.50.300">
    <property type="entry name" value="P-loop containing nucleotide triphosphate hydrolases"/>
    <property type="match status" value="1"/>
</dbReference>
<protein>
    <recommendedName>
        <fullName evidence="1">NB-ARC domain-containing protein</fullName>
    </recommendedName>
</protein>
<dbReference type="Pfam" id="PF00931">
    <property type="entry name" value="NB-ARC"/>
    <property type="match status" value="1"/>
</dbReference>
<dbReference type="Gramene" id="OB11G25680.1">
    <property type="protein sequence ID" value="OB11G25680.1"/>
    <property type="gene ID" value="OB11G25680"/>
</dbReference>
<dbReference type="GO" id="GO:0043531">
    <property type="term" value="F:ADP binding"/>
    <property type="evidence" value="ECO:0007669"/>
    <property type="project" value="InterPro"/>
</dbReference>
<dbReference type="STRING" id="4533.J3N9T2"/>
<dbReference type="PANTHER" id="PTHR36766">
    <property type="entry name" value="PLANT BROAD-SPECTRUM MILDEW RESISTANCE PROTEIN RPW8"/>
    <property type="match status" value="1"/>
</dbReference>
<dbReference type="SUPFAM" id="SSF52540">
    <property type="entry name" value="P-loop containing nucleoside triphosphate hydrolases"/>
    <property type="match status" value="1"/>
</dbReference>
<dbReference type="PRINTS" id="PR00364">
    <property type="entry name" value="DISEASERSIST"/>
</dbReference>
<dbReference type="InterPro" id="IPR027417">
    <property type="entry name" value="P-loop_NTPase"/>
</dbReference>
<organism evidence="2">
    <name type="scientific">Oryza brachyantha</name>
    <name type="common">malo sina</name>
    <dbReference type="NCBI Taxonomy" id="4533"/>
    <lineage>
        <taxon>Eukaryota</taxon>
        <taxon>Viridiplantae</taxon>
        <taxon>Streptophyta</taxon>
        <taxon>Embryophyta</taxon>
        <taxon>Tracheophyta</taxon>
        <taxon>Spermatophyta</taxon>
        <taxon>Magnoliopsida</taxon>
        <taxon>Liliopsida</taxon>
        <taxon>Poales</taxon>
        <taxon>Poaceae</taxon>
        <taxon>BOP clade</taxon>
        <taxon>Oryzoideae</taxon>
        <taxon>Oryzeae</taxon>
        <taxon>Oryzinae</taxon>
        <taxon>Oryza</taxon>
    </lineage>
</organism>
<reference evidence="2" key="2">
    <citation type="submission" date="2013-04" db="UniProtKB">
        <authorList>
            <consortium name="EnsemblPlants"/>
        </authorList>
    </citation>
    <scope>IDENTIFICATION</scope>
</reference>
<accession>J3N9T2</accession>